<name>A0ABV4TTU1_9GAMM</name>
<accession>A0ABV4TTU1</accession>
<sequence length="173" mass="18120">MSLLAVAHSDSPLALVCQTVGLFLRHRWARQREGPAQEPLLGVWLDPSPLDTVSALSLGGDGSCHGEPRIRESCGLEGAWYVCWLAADPGPQGEIETLTGLLDLLLERGGPGGDRSGQAFAPCFGSATPAPEIGTLLGRLAVQFPDTLTGAITQDPDDGCLTPQPDLGIIRPS</sequence>
<proteinExistence type="predicted"/>
<organism evidence="1 2">
    <name type="scientific">Thiohalorhabdus methylotrophus</name>
    <dbReference type="NCBI Taxonomy" id="3242694"/>
    <lineage>
        <taxon>Bacteria</taxon>
        <taxon>Pseudomonadati</taxon>
        <taxon>Pseudomonadota</taxon>
        <taxon>Gammaproteobacteria</taxon>
        <taxon>Thiohalorhabdales</taxon>
        <taxon>Thiohalorhabdaceae</taxon>
        <taxon>Thiohalorhabdus</taxon>
    </lineage>
</organism>
<reference evidence="1 2" key="1">
    <citation type="submission" date="2024-08" db="EMBL/GenBank/DDBJ databases">
        <title>Whole-genome sequencing of halo(alkali)philic microorganisms from hypersaline lakes.</title>
        <authorList>
            <person name="Sorokin D.Y."/>
            <person name="Merkel A.Y."/>
            <person name="Messina E."/>
            <person name="Yakimov M."/>
        </authorList>
    </citation>
    <scope>NUCLEOTIDE SEQUENCE [LARGE SCALE GENOMIC DNA]</scope>
    <source>
        <strain evidence="1 2">Cl-TMA</strain>
    </source>
</reference>
<protein>
    <submittedName>
        <fullName evidence="1">Uncharacterized protein</fullName>
    </submittedName>
</protein>
<keyword evidence="2" id="KW-1185">Reference proteome</keyword>
<dbReference type="EMBL" id="JBGUAW010000004">
    <property type="protein sequence ID" value="MFA9460727.1"/>
    <property type="molecule type" value="Genomic_DNA"/>
</dbReference>
<gene>
    <name evidence="1" type="ORF">ACERLL_07810</name>
</gene>
<dbReference type="RefSeq" id="WP_373655507.1">
    <property type="nucleotide sequence ID" value="NZ_JBGUAW010000004.1"/>
</dbReference>
<evidence type="ECO:0000313" key="1">
    <source>
        <dbReference type="EMBL" id="MFA9460727.1"/>
    </source>
</evidence>
<dbReference type="Proteomes" id="UP001575181">
    <property type="component" value="Unassembled WGS sequence"/>
</dbReference>
<evidence type="ECO:0000313" key="2">
    <source>
        <dbReference type="Proteomes" id="UP001575181"/>
    </source>
</evidence>
<comment type="caution">
    <text evidence="1">The sequence shown here is derived from an EMBL/GenBank/DDBJ whole genome shotgun (WGS) entry which is preliminary data.</text>
</comment>